<keyword evidence="1" id="KW-0472">Membrane</keyword>
<protein>
    <submittedName>
        <fullName evidence="3">Uncharacterized protein</fullName>
    </submittedName>
</protein>
<dbReference type="Proteomes" id="UP000828236">
    <property type="component" value="Unassembled WGS sequence"/>
</dbReference>
<keyword evidence="4" id="KW-1185">Reference proteome</keyword>
<dbReference type="Proteomes" id="UP000790347">
    <property type="component" value="Unassembled WGS sequence"/>
</dbReference>
<feature type="transmembrane region" description="Helical" evidence="1">
    <location>
        <begin position="89"/>
        <end position="108"/>
    </location>
</feature>
<feature type="transmembrane region" description="Helical" evidence="1">
    <location>
        <begin position="54"/>
        <end position="77"/>
    </location>
</feature>
<dbReference type="AlphaFoldDB" id="A0A922HVP1"/>
<sequence length="117" mass="13627">MDKRLHWLFCAIYIAITMVAWYAGYHVYRINGIYQGPIPEQATDELLRYVYHPLMGLLNIATVWALVAGTTLGCAIGMMDFMMRKSLKYNLMIMSIMLNVLWCMLYFLDWAHVIGHD</sequence>
<evidence type="ECO:0000313" key="2">
    <source>
        <dbReference type="EMBL" id="KAH7643212.1"/>
    </source>
</evidence>
<comment type="caution">
    <text evidence="3">The sequence shown here is derived from an EMBL/GenBank/DDBJ whole genome shotgun (WGS) entry which is preliminary data.</text>
</comment>
<accession>A0A922HVP1</accession>
<keyword evidence="1" id="KW-0812">Transmembrane</keyword>
<feature type="transmembrane region" description="Helical" evidence="1">
    <location>
        <begin position="7"/>
        <end position="28"/>
    </location>
</feature>
<proteinExistence type="predicted"/>
<organism evidence="3 4">
    <name type="scientific">Dermatophagoides farinae</name>
    <name type="common">American house dust mite</name>
    <dbReference type="NCBI Taxonomy" id="6954"/>
    <lineage>
        <taxon>Eukaryota</taxon>
        <taxon>Metazoa</taxon>
        <taxon>Ecdysozoa</taxon>
        <taxon>Arthropoda</taxon>
        <taxon>Chelicerata</taxon>
        <taxon>Arachnida</taxon>
        <taxon>Acari</taxon>
        <taxon>Acariformes</taxon>
        <taxon>Sarcoptiformes</taxon>
        <taxon>Astigmata</taxon>
        <taxon>Psoroptidia</taxon>
        <taxon>Analgoidea</taxon>
        <taxon>Pyroglyphidae</taxon>
        <taxon>Dermatophagoidinae</taxon>
        <taxon>Dermatophagoides</taxon>
    </lineage>
</organism>
<reference evidence="3" key="1">
    <citation type="submission" date="2013-05" db="EMBL/GenBank/DDBJ databases">
        <authorList>
            <person name="Yim A.K.Y."/>
            <person name="Chan T.F."/>
            <person name="Ji K.M."/>
            <person name="Liu X.Y."/>
            <person name="Zhou J.W."/>
            <person name="Li R.Q."/>
            <person name="Yang K.Y."/>
            <person name="Li J."/>
            <person name="Li M."/>
            <person name="Law P.T.W."/>
            <person name="Wu Y.L."/>
            <person name="Cai Z.L."/>
            <person name="Qin H."/>
            <person name="Bao Y."/>
            <person name="Leung R.K.K."/>
            <person name="Ng P.K.S."/>
            <person name="Zou J."/>
            <person name="Zhong X.J."/>
            <person name="Ran P.X."/>
            <person name="Zhong N.S."/>
            <person name="Liu Z.G."/>
            <person name="Tsui S.K.W."/>
        </authorList>
    </citation>
    <scope>NUCLEOTIDE SEQUENCE</scope>
    <source>
        <strain evidence="3">Derf</strain>
        <tissue evidence="3">Whole organism</tissue>
    </source>
</reference>
<reference evidence="3" key="4">
    <citation type="journal article" date="2022" name="Res Sq">
        <title>Comparative Genomics Reveals Insights into the Divergent Evolution of Astigmatic Mites and Household Pest Adaptations.</title>
        <authorList>
            <person name="Xiong Q."/>
            <person name="Wan A.T.-Y."/>
            <person name="Liu X.-Y."/>
            <person name="Fung C.S.-H."/>
            <person name="Xiao X."/>
            <person name="Malainual N."/>
            <person name="Hou J."/>
            <person name="Wang L."/>
            <person name="Wang M."/>
            <person name="Yang K."/>
            <person name="Cui Y."/>
            <person name="Leung E."/>
            <person name="Nong W."/>
            <person name="Shin S.-K."/>
            <person name="Au S."/>
            <person name="Jeong K.Y."/>
            <person name="Chew F.T."/>
            <person name="Hui J."/>
            <person name="Leung T.F."/>
            <person name="Tungtrongchitr A."/>
            <person name="Zhong N."/>
            <person name="Liu Z."/>
            <person name="Tsui S."/>
        </authorList>
    </citation>
    <scope>NUCLEOTIDE SEQUENCE</scope>
    <source>
        <strain evidence="3">Derf</strain>
        <tissue evidence="3">Whole organism</tissue>
    </source>
</reference>
<gene>
    <name evidence="3" type="ORF">DERF_011845</name>
    <name evidence="2" type="ORF">HUG17_9903</name>
</gene>
<keyword evidence="1" id="KW-1133">Transmembrane helix</keyword>
<reference evidence="2" key="2">
    <citation type="submission" date="2020-06" db="EMBL/GenBank/DDBJ databases">
        <authorList>
            <person name="Ji K."/>
            <person name="Li J."/>
        </authorList>
    </citation>
    <scope>NUCLEOTIDE SEQUENCE</scope>
    <source>
        <strain evidence="2">JKM2019</strain>
        <tissue evidence="2">Whole body</tissue>
    </source>
</reference>
<dbReference type="EMBL" id="ASGP02000005">
    <property type="protein sequence ID" value="KAH9507147.1"/>
    <property type="molecule type" value="Genomic_DNA"/>
</dbReference>
<evidence type="ECO:0000313" key="3">
    <source>
        <dbReference type="EMBL" id="KAH9507147.1"/>
    </source>
</evidence>
<name>A0A922HVP1_DERFA</name>
<evidence type="ECO:0000256" key="1">
    <source>
        <dbReference type="SAM" id="Phobius"/>
    </source>
</evidence>
<evidence type="ECO:0000313" key="4">
    <source>
        <dbReference type="Proteomes" id="UP000790347"/>
    </source>
</evidence>
<reference evidence="2" key="3">
    <citation type="journal article" date="2021" name="World Allergy Organ. J.">
        <title>Chromosome-level assembly of Dermatophagoides farinae genome and transcriptome reveals two novel allergens Der f 37 and Der f 39.</title>
        <authorList>
            <person name="Chen J."/>
            <person name="Cai Z."/>
            <person name="Fan D."/>
            <person name="Hu J."/>
            <person name="Hou Y."/>
            <person name="He Y."/>
            <person name="Zhang Z."/>
            <person name="Zhao Z."/>
            <person name="Gao P."/>
            <person name="Hu W."/>
            <person name="Sun J."/>
            <person name="Li J."/>
            <person name="Ji K."/>
        </authorList>
    </citation>
    <scope>NUCLEOTIDE SEQUENCE</scope>
    <source>
        <strain evidence="2">JKM2019</strain>
    </source>
</reference>
<dbReference type="EMBL" id="SDOV01000003">
    <property type="protein sequence ID" value="KAH7643212.1"/>
    <property type="molecule type" value="Genomic_DNA"/>
</dbReference>